<gene>
    <name evidence="4" type="ORF">FJM51_08465</name>
</gene>
<dbReference type="InterPro" id="IPR052158">
    <property type="entry name" value="INH-QAR"/>
</dbReference>
<dbReference type="Proteomes" id="UP000319255">
    <property type="component" value="Unassembled WGS sequence"/>
</dbReference>
<keyword evidence="5" id="KW-1185">Reference proteome</keyword>
<organism evidence="4 5">
    <name type="scientific">Amaricoccus solimangrovi</name>
    <dbReference type="NCBI Taxonomy" id="2589815"/>
    <lineage>
        <taxon>Bacteria</taxon>
        <taxon>Pseudomonadati</taxon>
        <taxon>Pseudomonadota</taxon>
        <taxon>Alphaproteobacteria</taxon>
        <taxon>Rhodobacterales</taxon>
        <taxon>Paracoccaceae</taxon>
        <taxon>Amaricoccus</taxon>
    </lineage>
</organism>
<dbReference type="PANTHER" id="PTHR43130:SF3">
    <property type="entry name" value="HTH-TYPE TRANSCRIPTIONAL REGULATOR RV1931C"/>
    <property type="match status" value="1"/>
</dbReference>
<dbReference type="InterPro" id="IPR018060">
    <property type="entry name" value="HTH_AraC"/>
</dbReference>
<name>A0A501WQT3_9RHOB</name>
<protein>
    <submittedName>
        <fullName evidence="4">GlxA family transcriptional regulator</fullName>
    </submittedName>
</protein>
<dbReference type="GO" id="GO:0003700">
    <property type="term" value="F:DNA-binding transcription factor activity"/>
    <property type="evidence" value="ECO:0007669"/>
    <property type="project" value="InterPro"/>
</dbReference>
<sequence>MAESTAPRRIGFILTPDYALMSLATAVEPLRAANHLAERALYETLFFSARGGFAPSTCGGGFESRPLAEAGAGLDLVFLVAGGNPMLFEDPAVIRRLRWLRARGIPLGGISGGSAILARAGLMAGRRFTVHWRHIDVLADFSAELMIERALYVIDRDRYSCAGGVAALDMMCALIAQEHGAPFARAVSDWFIHPRVRTANEPQRAGPGERFDLRHPVLEAAVGLMTSHLADPLSPAQLATLTGVSQRQLQRLFGAHLGQSITAFYRDLRLDKADELLMQSALPVIEIAASTGFASAAHFSRCYARRFGLPPRARRGAAQGGGRPA</sequence>
<reference evidence="4 5" key="1">
    <citation type="submission" date="2019-06" db="EMBL/GenBank/DDBJ databases">
        <title>A novel bacterium of genus Amaricoccus, isolated from marine sediment.</title>
        <authorList>
            <person name="Huang H."/>
            <person name="Mo K."/>
            <person name="Hu Y."/>
        </authorList>
    </citation>
    <scope>NUCLEOTIDE SEQUENCE [LARGE SCALE GENOMIC DNA]</scope>
    <source>
        <strain evidence="4 5">HB172011</strain>
    </source>
</reference>
<dbReference type="SUPFAM" id="SSF46689">
    <property type="entry name" value="Homeodomain-like"/>
    <property type="match status" value="2"/>
</dbReference>
<evidence type="ECO:0000259" key="3">
    <source>
        <dbReference type="PROSITE" id="PS01124"/>
    </source>
</evidence>
<comment type="caution">
    <text evidence="4">The sequence shown here is derived from an EMBL/GenBank/DDBJ whole genome shotgun (WGS) entry which is preliminary data.</text>
</comment>
<dbReference type="EMBL" id="VFRP01000006">
    <property type="protein sequence ID" value="TPE51718.1"/>
    <property type="molecule type" value="Genomic_DNA"/>
</dbReference>
<dbReference type="CDD" id="cd03136">
    <property type="entry name" value="GATase1_AraC_ArgR_like"/>
    <property type="match status" value="1"/>
</dbReference>
<keyword evidence="2" id="KW-0804">Transcription</keyword>
<dbReference type="SMART" id="SM00342">
    <property type="entry name" value="HTH_ARAC"/>
    <property type="match status" value="1"/>
</dbReference>
<evidence type="ECO:0000313" key="4">
    <source>
        <dbReference type="EMBL" id="TPE51718.1"/>
    </source>
</evidence>
<dbReference type="SUPFAM" id="SSF52317">
    <property type="entry name" value="Class I glutamine amidotransferase-like"/>
    <property type="match status" value="1"/>
</dbReference>
<dbReference type="AlphaFoldDB" id="A0A501WQT3"/>
<evidence type="ECO:0000313" key="5">
    <source>
        <dbReference type="Proteomes" id="UP000319255"/>
    </source>
</evidence>
<evidence type="ECO:0000256" key="2">
    <source>
        <dbReference type="ARBA" id="ARBA00023163"/>
    </source>
</evidence>
<dbReference type="OrthoDB" id="9793400at2"/>
<dbReference type="PANTHER" id="PTHR43130">
    <property type="entry name" value="ARAC-FAMILY TRANSCRIPTIONAL REGULATOR"/>
    <property type="match status" value="1"/>
</dbReference>
<dbReference type="Gene3D" id="1.10.10.60">
    <property type="entry name" value="Homeodomain-like"/>
    <property type="match status" value="1"/>
</dbReference>
<dbReference type="Gene3D" id="3.40.50.880">
    <property type="match status" value="1"/>
</dbReference>
<dbReference type="GO" id="GO:0043565">
    <property type="term" value="F:sequence-specific DNA binding"/>
    <property type="evidence" value="ECO:0007669"/>
    <property type="project" value="InterPro"/>
</dbReference>
<keyword evidence="1" id="KW-0805">Transcription regulation</keyword>
<feature type="domain" description="HTH araC/xylS-type" evidence="3">
    <location>
        <begin position="219"/>
        <end position="317"/>
    </location>
</feature>
<accession>A0A501WQT3</accession>
<dbReference type="PROSITE" id="PS01124">
    <property type="entry name" value="HTH_ARAC_FAMILY_2"/>
    <property type="match status" value="1"/>
</dbReference>
<dbReference type="RefSeq" id="WP_140453691.1">
    <property type="nucleotide sequence ID" value="NZ_VFRP01000006.1"/>
</dbReference>
<proteinExistence type="predicted"/>
<dbReference type="Pfam" id="PF12833">
    <property type="entry name" value="HTH_18"/>
    <property type="match status" value="1"/>
</dbReference>
<dbReference type="InterPro" id="IPR029062">
    <property type="entry name" value="Class_I_gatase-like"/>
</dbReference>
<dbReference type="InterPro" id="IPR009057">
    <property type="entry name" value="Homeodomain-like_sf"/>
</dbReference>
<evidence type="ECO:0000256" key="1">
    <source>
        <dbReference type="ARBA" id="ARBA00023015"/>
    </source>
</evidence>